<reference evidence="1 2" key="1">
    <citation type="journal article" date="2024" name="BMC Genomics">
        <title>De novo assembly and annotation of Popillia japonica's genome with initial clues to its potential as an invasive pest.</title>
        <authorList>
            <person name="Cucini C."/>
            <person name="Boschi S."/>
            <person name="Funari R."/>
            <person name="Cardaioli E."/>
            <person name="Iannotti N."/>
            <person name="Marturano G."/>
            <person name="Paoli F."/>
            <person name="Bruttini M."/>
            <person name="Carapelli A."/>
            <person name="Frati F."/>
            <person name="Nardi F."/>
        </authorList>
    </citation>
    <scope>NUCLEOTIDE SEQUENCE [LARGE SCALE GENOMIC DNA]</scope>
    <source>
        <strain evidence="1">DMR45628</strain>
    </source>
</reference>
<evidence type="ECO:0000313" key="2">
    <source>
        <dbReference type="Proteomes" id="UP001458880"/>
    </source>
</evidence>
<accession>A0AAW1GHF4</accession>
<evidence type="ECO:0008006" key="3">
    <source>
        <dbReference type="Google" id="ProtNLM"/>
    </source>
</evidence>
<gene>
    <name evidence="1" type="ORF">QE152_g41421</name>
</gene>
<dbReference type="AlphaFoldDB" id="A0AAW1GHF4"/>
<dbReference type="EMBL" id="JASPKY010003695">
    <property type="protein sequence ID" value="KAK9663121.1"/>
    <property type="molecule type" value="Genomic_DNA"/>
</dbReference>
<organism evidence="1 2">
    <name type="scientific">Popillia japonica</name>
    <name type="common">Japanese beetle</name>
    <dbReference type="NCBI Taxonomy" id="7064"/>
    <lineage>
        <taxon>Eukaryota</taxon>
        <taxon>Metazoa</taxon>
        <taxon>Ecdysozoa</taxon>
        <taxon>Arthropoda</taxon>
        <taxon>Hexapoda</taxon>
        <taxon>Insecta</taxon>
        <taxon>Pterygota</taxon>
        <taxon>Neoptera</taxon>
        <taxon>Endopterygota</taxon>
        <taxon>Coleoptera</taxon>
        <taxon>Polyphaga</taxon>
        <taxon>Scarabaeiformia</taxon>
        <taxon>Scarabaeidae</taxon>
        <taxon>Rutelinae</taxon>
        <taxon>Popillia</taxon>
    </lineage>
</organism>
<proteinExistence type="predicted"/>
<dbReference type="Proteomes" id="UP001458880">
    <property type="component" value="Unassembled WGS sequence"/>
</dbReference>
<sequence length="101" mass="11690">NPIWQEENKKAYNLRRRKPTTHKVGDLVAIKRTQFGSGLKIQRKYLGPYEVLKVKANDRYDVTKVGAHEGPLRTSTCAEYMKPWIENYSESESDSQSDGRM</sequence>
<comment type="caution">
    <text evidence="1">The sequence shown here is derived from an EMBL/GenBank/DDBJ whole genome shotgun (WGS) entry which is preliminary data.</text>
</comment>
<protein>
    <recommendedName>
        <fullName evidence="3">Polyprotein</fullName>
    </recommendedName>
</protein>
<name>A0AAW1GHF4_POPJA</name>
<feature type="non-terminal residue" evidence="1">
    <location>
        <position position="1"/>
    </location>
</feature>
<evidence type="ECO:0000313" key="1">
    <source>
        <dbReference type="EMBL" id="KAK9663121.1"/>
    </source>
</evidence>
<keyword evidence="2" id="KW-1185">Reference proteome</keyword>